<dbReference type="PANTHER" id="PTHR12526:SF630">
    <property type="entry name" value="GLYCOSYLTRANSFERASE"/>
    <property type="match status" value="1"/>
</dbReference>
<accession>A0A6C7CA82</accession>
<keyword evidence="3" id="KW-0808">Transferase</keyword>
<feature type="domain" description="Glycosyltransferase subfamily 4-like N-terminal" evidence="2">
    <location>
        <begin position="18"/>
        <end position="172"/>
    </location>
</feature>
<feature type="domain" description="Glycosyl transferase family 1" evidence="1">
    <location>
        <begin position="184"/>
        <end position="332"/>
    </location>
</feature>
<protein>
    <submittedName>
        <fullName evidence="3">Glycosyl transferase</fullName>
    </submittedName>
</protein>
<reference evidence="3 4" key="1">
    <citation type="submission" date="2017-06" db="EMBL/GenBank/DDBJ databases">
        <title>Salmonella reference genomes for public health.</title>
        <authorList>
            <person name="Robertson J."/>
            <person name="Yoshida C."/>
            <person name="Gurnik S."/>
            <person name="Nash J."/>
        </authorList>
    </citation>
    <scope>NUCLEOTIDE SEQUENCE [LARGE SCALE GENOMIC DNA]</scope>
    <source>
        <strain evidence="3 4">1315K</strain>
    </source>
</reference>
<dbReference type="InterPro" id="IPR028098">
    <property type="entry name" value="Glyco_trans_4-like_N"/>
</dbReference>
<dbReference type="EMBL" id="CP022139">
    <property type="protein sequence ID" value="ASG87757.1"/>
    <property type="molecule type" value="Genomic_DNA"/>
</dbReference>
<dbReference type="Pfam" id="PF00534">
    <property type="entry name" value="Glycos_transf_1"/>
    <property type="match status" value="1"/>
</dbReference>
<dbReference type="RefSeq" id="WP_080225233.1">
    <property type="nucleotide sequence ID" value="NZ_CP022139.1"/>
</dbReference>
<evidence type="ECO:0000313" key="4">
    <source>
        <dbReference type="Proteomes" id="UP000198067"/>
    </source>
</evidence>
<dbReference type="AlphaFoldDB" id="A0A6C7CA82"/>
<evidence type="ECO:0000259" key="2">
    <source>
        <dbReference type="Pfam" id="PF13439"/>
    </source>
</evidence>
<name>A0A6C7CA82_SALER</name>
<organism evidence="3 4">
    <name type="scientific">Salmonella enterica subsp. salamae serovar 55:k:z39 str. 1315K</name>
    <dbReference type="NCBI Taxonomy" id="1243602"/>
    <lineage>
        <taxon>Bacteria</taxon>
        <taxon>Pseudomonadati</taxon>
        <taxon>Pseudomonadota</taxon>
        <taxon>Gammaproteobacteria</taxon>
        <taxon>Enterobacterales</taxon>
        <taxon>Enterobacteriaceae</taxon>
        <taxon>Salmonella</taxon>
    </lineage>
</organism>
<proteinExistence type="predicted"/>
<dbReference type="InterPro" id="IPR001296">
    <property type="entry name" value="Glyco_trans_1"/>
</dbReference>
<dbReference type="PANTHER" id="PTHR12526">
    <property type="entry name" value="GLYCOSYLTRANSFERASE"/>
    <property type="match status" value="1"/>
</dbReference>
<dbReference type="GO" id="GO:0016757">
    <property type="term" value="F:glycosyltransferase activity"/>
    <property type="evidence" value="ECO:0007669"/>
    <property type="project" value="InterPro"/>
</dbReference>
<sequence>MNAAKPKLLFIITGLGLGGAERQLCDLADGFYHRNCDVKIISLTGNGICRPAEKNINIVSLGLSKNPLSFLRTYIQARKIIKIYRPDVIHSHMYHANIFSRLLRLTVRIRYLITTAHNKNEGGRGRMLAYRMTNFLSDITTNVSQEAVDSFISQGAFNKNDIIPIYNGIDINKFHYDSSWRDYIRNTLGIEPKTPLLVAVGRLTEAKDYPNLLNAFSLVNVNPLPVLAIVGTGTLESSLKELAKELKVENRVFWLGARHDVEKWYSACDLFILSSQWEGFGLVVAEAMASEALVVVTDAGGVAEIVDDSEFVVPTSNSLALAKKINQVLTYDKVKVDKIRKDNRRKIVEKFSLESAIQKWLSLYKVEQ</sequence>
<dbReference type="GO" id="GO:1901135">
    <property type="term" value="P:carbohydrate derivative metabolic process"/>
    <property type="evidence" value="ECO:0007669"/>
    <property type="project" value="UniProtKB-ARBA"/>
</dbReference>
<dbReference type="SUPFAM" id="SSF53756">
    <property type="entry name" value="UDP-Glycosyltransferase/glycogen phosphorylase"/>
    <property type="match status" value="1"/>
</dbReference>
<evidence type="ECO:0000313" key="3">
    <source>
        <dbReference type="EMBL" id="ASG87757.1"/>
    </source>
</evidence>
<evidence type="ECO:0000259" key="1">
    <source>
        <dbReference type="Pfam" id="PF00534"/>
    </source>
</evidence>
<gene>
    <name evidence="3" type="ORF">LFZ47_09225</name>
</gene>
<dbReference type="Pfam" id="PF13439">
    <property type="entry name" value="Glyco_transf_4"/>
    <property type="match status" value="1"/>
</dbReference>
<dbReference type="Gene3D" id="3.40.50.2000">
    <property type="entry name" value="Glycogen Phosphorylase B"/>
    <property type="match status" value="2"/>
</dbReference>
<dbReference type="Proteomes" id="UP000198067">
    <property type="component" value="Chromosome"/>
</dbReference>